<dbReference type="GeneID" id="77267235"/>
<feature type="domain" description="Mg chelatase-related protein C-terminal" evidence="2">
    <location>
        <begin position="408"/>
        <end position="499"/>
    </location>
</feature>
<dbReference type="AlphaFoldDB" id="A0A2G4R1Q9"/>
<proteinExistence type="predicted"/>
<organism evidence="4 5">
    <name type="scientific">Campylobacter vulpis</name>
    <dbReference type="NCBI Taxonomy" id="1655500"/>
    <lineage>
        <taxon>Bacteria</taxon>
        <taxon>Pseudomonadati</taxon>
        <taxon>Campylobacterota</taxon>
        <taxon>Epsilonproteobacteria</taxon>
        <taxon>Campylobacterales</taxon>
        <taxon>Campylobacteraceae</taxon>
        <taxon>Campylobacter</taxon>
    </lineage>
</organism>
<dbReference type="InterPro" id="IPR000523">
    <property type="entry name" value="Mg_chelatse_chII-like_cat_dom"/>
</dbReference>
<dbReference type="InterPro" id="IPR027417">
    <property type="entry name" value="P-loop_NTPase"/>
</dbReference>
<dbReference type="GO" id="GO:0005524">
    <property type="term" value="F:ATP binding"/>
    <property type="evidence" value="ECO:0007669"/>
    <property type="project" value="InterPro"/>
</dbReference>
<dbReference type="EMBL" id="LDWY01000060">
    <property type="protein sequence ID" value="PHY90512.1"/>
    <property type="molecule type" value="Genomic_DNA"/>
</dbReference>
<accession>A0A2G4R1Q9</accession>
<dbReference type="SUPFAM" id="SSF54211">
    <property type="entry name" value="Ribosomal protein S5 domain 2-like"/>
    <property type="match status" value="1"/>
</dbReference>
<dbReference type="InterPro" id="IPR025158">
    <property type="entry name" value="Mg_chelat-rel_C"/>
</dbReference>
<evidence type="ECO:0000259" key="2">
    <source>
        <dbReference type="Pfam" id="PF13335"/>
    </source>
</evidence>
<dbReference type="InterPro" id="IPR045006">
    <property type="entry name" value="CHLI-like"/>
</dbReference>
<dbReference type="OrthoDB" id="9813147at2"/>
<dbReference type="InterPro" id="IPR004482">
    <property type="entry name" value="Mg_chelat-rel"/>
</dbReference>
<evidence type="ECO:0000259" key="1">
    <source>
        <dbReference type="Pfam" id="PF01078"/>
    </source>
</evidence>
<dbReference type="PANTHER" id="PTHR32039">
    <property type="entry name" value="MAGNESIUM-CHELATASE SUBUNIT CHLI"/>
    <property type="match status" value="1"/>
</dbReference>
<dbReference type="Pfam" id="PF01078">
    <property type="entry name" value="Mg_chelatase"/>
    <property type="match status" value="1"/>
</dbReference>
<dbReference type="Gene3D" id="3.30.230.10">
    <property type="match status" value="1"/>
</dbReference>
<evidence type="ECO:0000313" key="3">
    <source>
        <dbReference type="EMBL" id="MBS4241291.1"/>
    </source>
</evidence>
<dbReference type="Pfam" id="PF13335">
    <property type="entry name" value="Mg_chelatase_C"/>
    <property type="match status" value="1"/>
</dbReference>
<dbReference type="NCBIfam" id="TIGR00368">
    <property type="entry name" value="YifB family Mg chelatase-like AAA ATPase"/>
    <property type="match status" value="1"/>
</dbReference>
<name>A0A2G4R1Q9_9BACT</name>
<dbReference type="RefSeq" id="WP_099461609.1">
    <property type="nucleotide sequence ID" value="NZ_CP041617.1"/>
</dbReference>
<evidence type="ECO:0000313" key="5">
    <source>
        <dbReference type="Proteomes" id="UP000237472"/>
    </source>
</evidence>
<reference evidence="3 6" key="4">
    <citation type="journal article" date="2021" name="Syst. Appl. Microbiol.">
        <title>nCampylobacter vulpis sp. nov. isolated from wild red foxes.</title>
        <authorList>
            <person name="Parisi A."/>
            <person name="Chiara M."/>
            <person name="Caffara M."/>
            <person name="Mion D."/>
            <person name="Miller W.G."/>
            <person name="Caruso M."/>
            <person name="Manzari C."/>
            <person name="Florio D."/>
            <person name="Capozzi L."/>
            <person name="D'Erchia A.M."/>
            <person name="Manzulli V."/>
            <person name="Zanoni R.G."/>
        </authorList>
    </citation>
    <scope>NUCLEOTIDE SEQUENCE [LARGE SCALE GENOMIC DNA]</scope>
    <source>
        <strain evidence="3 6">52/13</strain>
    </source>
</reference>
<reference evidence="3" key="3">
    <citation type="submission" date="2019-07" db="EMBL/GenBank/DDBJ databases">
        <authorList>
            <person name="Miller W.G."/>
        </authorList>
    </citation>
    <scope>NUCLEOTIDE SEQUENCE</scope>
    <source>
        <strain evidence="3">52/13</strain>
    </source>
</reference>
<reference evidence="5" key="2">
    <citation type="submission" date="2015-06" db="EMBL/GenBank/DDBJ databases">
        <authorList>
            <person name="Parisi A."/>
            <person name="Chiara M."/>
            <person name="Florio D."/>
            <person name="Miccolupo A."/>
            <person name="Manzari C."/>
            <person name="Mion D."/>
            <person name="Caruso M."/>
            <person name="D'erchia A.M."/>
            <person name="Zanoni R."/>
        </authorList>
    </citation>
    <scope>NUCLEOTIDE SEQUENCE [LARGE SCALE GENOMIC DNA]</scope>
    <source>
        <strain evidence="5">73/13</strain>
    </source>
</reference>
<dbReference type="Pfam" id="PF13541">
    <property type="entry name" value="ChlI"/>
    <property type="match status" value="1"/>
</dbReference>
<feature type="domain" description="Magnesium chelatase ChlI-like catalytic" evidence="1">
    <location>
        <begin position="199"/>
        <end position="402"/>
    </location>
</feature>
<dbReference type="SUPFAM" id="SSF52540">
    <property type="entry name" value="P-loop containing nucleoside triphosphate hydrolases"/>
    <property type="match status" value="1"/>
</dbReference>
<sequence length="503" mass="56627">MKKFKCLSFSDELDLIDVESVFTRGLPSLSIVGLPNSAIKESVERIKATLLTCDFSFPAKKITINLSPSGIPKKGSHFDLAIALLILLQNEESLDDFFVVGELGLDGSIKSTNELFSLLLFLSTKVKKARVIVPKSLALKASMIPNLEIYGVENLFEALEFFKEKNYEKFRHTQSHPLFSKPLFIENEPYIKNDEFELDFIDVRGQELAKKACIIAALGMHNMLFEGSAGSGKSMCAKRLVYIMPPQSLNEILVQNAYMSLDSKDCEFAKRRVFRHPHHTSTRASIFGGGTLNAKIGEVALANGGVLFFDEFPHFSKQVIESLREPLEDNEIHISRVNSKITYQTKFAFIAAQNPCPCGNLFSKNLACVCTENEVKKYKTRISSPILDRIDLYVAMDEVSKDDKPSLSSKQMSELVLEAFCFSKKRGQKEFNGKLKDEDLKHFCILSKEAREVLDMAISRFKLSQRSINKSLKVARSCADLKQSEIIEKSHLLEALSFRIKDV</sequence>
<dbReference type="EMBL" id="VJYU01000018">
    <property type="protein sequence ID" value="MBS4241291.1"/>
    <property type="molecule type" value="Genomic_DNA"/>
</dbReference>
<dbReference type="Proteomes" id="UP000811399">
    <property type="component" value="Unassembled WGS sequence"/>
</dbReference>
<reference evidence="4" key="1">
    <citation type="submission" date="2015-06" db="EMBL/GenBank/DDBJ databases">
        <authorList>
            <person name="Hoefler B.C."/>
            <person name="Straight P.D."/>
        </authorList>
    </citation>
    <scope>NUCLEOTIDE SEQUENCE [LARGE SCALE GENOMIC DNA]</scope>
    <source>
        <strain evidence="4">73/13</strain>
    </source>
</reference>
<dbReference type="InterPro" id="IPR014721">
    <property type="entry name" value="Ribsml_uS5_D2-typ_fold_subgr"/>
</dbReference>
<evidence type="ECO:0000313" key="4">
    <source>
        <dbReference type="EMBL" id="PHY90512.1"/>
    </source>
</evidence>
<dbReference type="InterPro" id="IPR020568">
    <property type="entry name" value="Ribosomal_Su5_D2-typ_SF"/>
</dbReference>
<evidence type="ECO:0000313" key="6">
    <source>
        <dbReference type="Proteomes" id="UP000811399"/>
    </source>
</evidence>
<protein>
    <submittedName>
        <fullName evidence="4">Fis family transcriptional regulator</fullName>
    </submittedName>
    <submittedName>
        <fullName evidence="3">YifB family Mg chelatase-like AAA ATPase</fullName>
    </submittedName>
</protein>
<dbReference type="Gene3D" id="3.40.50.300">
    <property type="entry name" value="P-loop containing nucleotide triphosphate hydrolases"/>
    <property type="match status" value="1"/>
</dbReference>
<dbReference type="Proteomes" id="UP000237472">
    <property type="component" value="Unassembled WGS sequence"/>
</dbReference>
<dbReference type="PANTHER" id="PTHR32039:SF7">
    <property type="entry name" value="COMPETENCE PROTEIN COMM"/>
    <property type="match status" value="1"/>
</dbReference>
<keyword evidence="6" id="KW-1185">Reference proteome</keyword>
<gene>
    <name evidence="4" type="ORF">AA994_04935</name>
    <name evidence="3" type="ORF">CVU5213_06095</name>
</gene>
<comment type="caution">
    <text evidence="4">The sequence shown here is derived from an EMBL/GenBank/DDBJ whole genome shotgun (WGS) entry which is preliminary data.</text>
</comment>